<dbReference type="EC" id="6.3.5.-" evidence="11"/>
<dbReference type="Pfam" id="PF02934">
    <property type="entry name" value="GatB_N"/>
    <property type="match status" value="1"/>
</dbReference>
<dbReference type="PANTHER" id="PTHR11659">
    <property type="entry name" value="GLUTAMYL-TRNA GLN AMIDOTRANSFERASE SUBUNIT B MITOCHONDRIAL AND PROKARYOTIC PET112-RELATED"/>
    <property type="match status" value="1"/>
</dbReference>
<accession>A0A327T1X9</accession>
<dbReference type="FunFam" id="1.10.10.410:FF:000001">
    <property type="entry name" value="Aspartyl/glutamyl-tRNA(Asn/Gln) amidotransferase subunit B"/>
    <property type="match status" value="1"/>
</dbReference>
<dbReference type="GO" id="GO:0005524">
    <property type="term" value="F:ATP binding"/>
    <property type="evidence" value="ECO:0007669"/>
    <property type="project" value="UniProtKB-KW"/>
</dbReference>
<dbReference type="AlphaFoldDB" id="A0A327T1X9"/>
<evidence type="ECO:0000256" key="5">
    <source>
        <dbReference type="ARBA" id="ARBA00022741"/>
    </source>
</evidence>
<gene>
    <name evidence="11" type="primary">gatB</name>
    <name evidence="13" type="ORF">LY11_00912</name>
</gene>
<reference evidence="13 14" key="1">
    <citation type="submission" date="2018-06" db="EMBL/GenBank/DDBJ databases">
        <title>Genomic Encyclopedia of Archaeal and Bacterial Type Strains, Phase II (KMG-II): from individual species to whole genera.</title>
        <authorList>
            <person name="Goeker M."/>
        </authorList>
    </citation>
    <scope>NUCLEOTIDE SEQUENCE [LARGE SCALE GENOMIC DNA]</scope>
    <source>
        <strain evidence="13 14">DSM 14825</strain>
    </source>
</reference>
<dbReference type="InterPro" id="IPR014746">
    <property type="entry name" value="Gln_synth/guanido_kin_cat_dom"/>
</dbReference>
<evidence type="ECO:0000256" key="8">
    <source>
        <dbReference type="ARBA" id="ARBA00024799"/>
    </source>
</evidence>
<dbReference type="Pfam" id="PF02637">
    <property type="entry name" value="GatB_Yqey"/>
    <property type="match status" value="1"/>
</dbReference>
<keyword evidence="6 11" id="KW-0067">ATP-binding</keyword>
<dbReference type="HAMAP" id="MF_00121">
    <property type="entry name" value="GatB"/>
    <property type="match status" value="1"/>
</dbReference>
<evidence type="ECO:0000256" key="7">
    <source>
        <dbReference type="ARBA" id="ARBA00022917"/>
    </source>
</evidence>
<proteinExistence type="inferred from homology"/>
<dbReference type="InterPro" id="IPR017959">
    <property type="entry name" value="Asn/Gln-tRNA_amidoTrfase_suB/E"/>
</dbReference>
<dbReference type="NCBIfam" id="NF004014">
    <property type="entry name" value="PRK05477.1-4"/>
    <property type="match status" value="1"/>
</dbReference>
<dbReference type="RefSeq" id="WP_111632515.1">
    <property type="nucleotide sequence ID" value="NZ_QLLR01000002.1"/>
</dbReference>
<comment type="subunit">
    <text evidence="2 11">Heterotrimer of A, B and C subunits.</text>
</comment>
<evidence type="ECO:0000256" key="2">
    <source>
        <dbReference type="ARBA" id="ARBA00011123"/>
    </source>
</evidence>
<evidence type="ECO:0000256" key="10">
    <source>
        <dbReference type="ARBA" id="ARBA00047913"/>
    </source>
</evidence>
<sequence>MSTKTAISPTAFELVSGLEIHVQLNTKSKIFSSDSAAFGAKPNAHISPVSLALPGALPKMNKEVIGKAITMGLALNCTINQTNYFDRKNYFYADLPKGYQITQDNKPICQNGYIDLVLSDGTEKRIGINRIHMEEDAGKSMHDQDDNYSFVDLNRAGVPLIEIVTEPDIRSAEEASVLLTEMRKLVRHLDVGDGNMEEGSFRCDANISIRENGTEEFGTRCEVKNLNSIRNVRRAMEFEFNRQIEVITSGGSIIQSTLTFDADLGTTAPMRTKEMANDYRYFPDPDLPPIVITDQWLAALRARMPALPREITAKLMADFGLNNSEASIFTEDKELLDYLNAALALVKNPKSLINWLTGPIRALLNEQDLTITTFKVSPAQLAAVVNLVDEKKITQQIALQQLLPAIQSAQDADTDVATLALKLNLLIVENDGELAGFVDQVMEKFKPQVAAYKTGKKGVLGLFVGEVMKMAKGKADPAKINELLLEKLK</sequence>
<evidence type="ECO:0000256" key="11">
    <source>
        <dbReference type="HAMAP-Rule" id="MF_00121"/>
    </source>
</evidence>
<evidence type="ECO:0000313" key="13">
    <source>
        <dbReference type="EMBL" id="RAJ35666.1"/>
    </source>
</evidence>
<dbReference type="EMBL" id="QLLR01000002">
    <property type="protein sequence ID" value="RAJ35666.1"/>
    <property type="molecule type" value="Genomic_DNA"/>
</dbReference>
<dbReference type="SUPFAM" id="SSF89095">
    <property type="entry name" value="GatB/YqeY motif"/>
    <property type="match status" value="1"/>
</dbReference>
<dbReference type="InterPro" id="IPR018027">
    <property type="entry name" value="Asn/Gln_amidotransferase"/>
</dbReference>
<keyword evidence="7 11" id="KW-0648">Protein biosynthesis</keyword>
<protein>
    <recommendedName>
        <fullName evidence="3 11">Aspartyl/glutamyl-tRNA(Asn/Gln) amidotransferase subunit B</fullName>
        <shortName evidence="11">Asp/Glu-ADT subunit B</shortName>
        <ecNumber evidence="11">6.3.5.-</ecNumber>
    </recommendedName>
</protein>
<evidence type="ECO:0000256" key="9">
    <source>
        <dbReference type="ARBA" id="ARBA00047380"/>
    </source>
</evidence>
<dbReference type="OrthoDB" id="9804078at2"/>
<keyword evidence="5 11" id="KW-0547">Nucleotide-binding</keyword>
<dbReference type="Gene3D" id="1.10.10.410">
    <property type="match status" value="1"/>
</dbReference>
<evidence type="ECO:0000256" key="4">
    <source>
        <dbReference type="ARBA" id="ARBA00022598"/>
    </source>
</evidence>
<dbReference type="GO" id="GO:0006412">
    <property type="term" value="P:translation"/>
    <property type="evidence" value="ECO:0007669"/>
    <property type="project" value="UniProtKB-UniRule"/>
</dbReference>
<dbReference type="InterPro" id="IPR003789">
    <property type="entry name" value="Asn/Gln_tRNA_amidoTrase-B-like"/>
</dbReference>
<evidence type="ECO:0000256" key="1">
    <source>
        <dbReference type="ARBA" id="ARBA00005306"/>
    </source>
</evidence>
<evidence type="ECO:0000313" key="14">
    <source>
        <dbReference type="Proteomes" id="UP000249754"/>
    </source>
</evidence>
<dbReference type="InterPro" id="IPR017958">
    <property type="entry name" value="Gln-tRNA_amidoTrfase_suB_CS"/>
</dbReference>
<dbReference type="InterPro" id="IPR023168">
    <property type="entry name" value="GatB_Yqey_C_2"/>
</dbReference>
<name>A0A327T1X9_9SPHI</name>
<dbReference type="Proteomes" id="UP000249754">
    <property type="component" value="Unassembled WGS sequence"/>
</dbReference>
<comment type="catalytic activity">
    <reaction evidence="9 11">
        <text>L-aspartyl-tRNA(Asn) + L-glutamine + ATP + H2O = L-asparaginyl-tRNA(Asn) + L-glutamate + ADP + phosphate + 2 H(+)</text>
        <dbReference type="Rhea" id="RHEA:14513"/>
        <dbReference type="Rhea" id="RHEA-COMP:9674"/>
        <dbReference type="Rhea" id="RHEA-COMP:9677"/>
        <dbReference type="ChEBI" id="CHEBI:15377"/>
        <dbReference type="ChEBI" id="CHEBI:15378"/>
        <dbReference type="ChEBI" id="CHEBI:29985"/>
        <dbReference type="ChEBI" id="CHEBI:30616"/>
        <dbReference type="ChEBI" id="CHEBI:43474"/>
        <dbReference type="ChEBI" id="CHEBI:58359"/>
        <dbReference type="ChEBI" id="CHEBI:78515"/>
        <dbReference type="ChEBI" id="CHEBI:78516"/>
        <dbReference type="ChEBI" id="CHEBI:456216"/>
    </reaction>
</comment>
<organism evidence="13 14">
    <name type="scientific">Pedobacter cryoconitis</name>
    <dbReference type="NCBI Taxonomy" id="188932"/>
    <lineage>
        <taxon>Bacteria</taxon>
        <taxon>Pseudomonadati</taxon>
        <taxon>Bacteroidota</taxon>
        <taxon>Sphingobacteriia</taxon>
        <taxon>Sphingobacteriales</taxon>
        <taxon>Sphingobacteriaceae</taxon>
        <taxon>Pedobacter</taxon>
    </lineage>
</organism>
<dbReference type="GO" id="GO:0050567">
    <property type="term" value="F:glutaminyl-tRNA synthase (glutamine-hydrolyzing) activity"/>
    <property type="evidence" value="ECO:0007669"/>
    <property type="project" value="UniProtKB-UniRule"/>
</dbReference>
<dbReference type="NCBIfam" id="NF004012">
    <property type="entry name" value="PRK05477.1-2"/>
    <property type="match status" value="1"/>
</dbReference>
<dbReference type="GO" id="GO:0016740">
    <property type="term" value="F:transferase activity"/>
    <property type="evidence" value="ECO:0007669"/>
    <property type="project" value="UniProtKB-KW"/>
</dbReference>
<dbReference type="PROSITE" id="PS01234">
    <property type="entry name" value="GATB"/>
    <property type="match status" value="1"/>
</dbReference>
<dbReference type="NCBIfam" id="TIGR00133">
    <property type="entry name" value="gatB"/>
    <property type="match status" value="1"/>
</dbReference>
<comment type="function">
    <text evidence="8 11">Allows the formation of correctly charged Asn-tRNA(Asn) or Gln-tRNA(Gln) through the transamidation of misacylated Asp-tRNA(Asn) or Glu-tRNA(Gln) in organisms which lack either or both of asparaginyl-tRNA or glutaminyl-tRNA synthetases. The reaction takes place in the presence of glutamine and ATP through an activated phospho-Asp-tRNA(Asn) or phospho-Glu-tRNA(Gln).</text>
</comment>
<evidence type="ECO:0000256" key="3">
    <source>
        <dbReference type="ARBA" id="ARBA00016923"/>
    </source>
</evidence>
<dbReference type="InterPro" id="IPR004413">
    <property type="entry name" value="GatB"/>
</dbReference>
<comment type="similarity">
    <text evidence="1 11">Belongs to the GatB/GatE family. GatB subfamily.</text>
</comment>
<dbReference type="SUPFAM" id="SSF55931">
    <property type="entry name" value="Glutamine synthetase/guanido kinase"/>
    <property type="match status" value="1"/>
</dbReference>
<keyword evidence="13" id="KW-0808">Transferase</keyword>
<evidence type="ECO:0000259" key="12">
    <source>
        <dbReference type="SMART" id="SM00845"/>
    </source>
</evidence>
<keyword evidence="4 11" id="KW-0436">Ligase</keyword>
<dbReference type="SMART" id="SM00845">
    <property type="entry name" value="GatB_Yqey"/>
    <property type="match status" value="1"/>
</dbReference>
<feature type="domain" description="Asn/Gln amidotransferase" evidence="12">
    <location>
        <begin position="337"/>
        <end position="488"/>
    </location>
</feature>
<evidence type="ECO:0000256" key="6">
    <source>
        <dbReference type="ARBA" id="ARBA00022840"/>
    </source>
</evidence>
<dbReference type="STRING" id="188932.AY601_0674"/>
<comment type="caution">
    <text evidence="13">The sequence shown here is derived from an EMBL/GenBank/DDBJ whole genome shotgun (WGS) entry which is preliminary data.</text>
</comment>
<comment type="catalytic activity">
    <reaction evidence="10 11">
        <text>L-glutamyl-tRNA(Gln) + L-glutamine + ATP + H2O = L-glutaminyl-tRNA(Gln) + L-glutamate + ADP + phosphate + H(+)</text>
        <dbReference type="Rhea" id="RHEA:17521"/>
        <dbReference type="Rhea" id="RHEA-COMP:9681"/>
        <dbReference type="Rhea" id="RHEA-COMP:9684"/>
        <dbReference type="ChEBI" id="CHEBI:15377"/>
        <dbReference type="ChEBI" id="CHEBI:15378"/>
        <dbReference type="ChEBI" id="CHEBI:29985"/>
        <dbReference type="ChEBI" id="CHEBI:30616"/>
        <dbReference type="ChEBI" id="CHEBI:43474"/>
        <dbReference type="ChEBI" id="CHEBI:58359"/>
        <dbReference type="ChEBI" id="CHEBI:78520"/>
        <dbReference type="ChEBI" id="CHEBI:78521"/>
        <dbReference type="ChEBI" id="CHEBI:456216"/>
    </reaction>
</comment>
<dbReference type="GO" id="GO:0050566">
    <property type="term" value="F:asparaginyl-tRNA synthase (glutamine-hydrolyzing) activity"/>
    <property type="evidence" value="ECO:0007669"/>
    <property type="project" value="RHEA"/>
</dbReference>
<dbReference type="InterPro" id="IPR006075">
    <property type="entry name" value="Asn/Gln-tRNA_Trfase_suB/E_cat"/>
</dbReference>